<dbReference type="PANTHER" id="PTHR31435:SF10">
    <property type="entry name" value="BSR4717 PROTEIN"/>
    <property type="match status" value="1"/>
</dbReference>
<dbReference type="RefSeq" id="WP_234960383.1">
    <property type="nucleotide sequence ID" value="NZ_CP011366.1"/>
</dbReference>
<dbReference type="PANTHER" id="PTHR31435">
    <property type="entry name" value="PROTEIN NATD1"/>
    <property type="match status" value="1"/>
</dbReference>
<dbReference type="Gene3D" id="3.40.630.30">
    <property type="match status" value="1"/>
</dbReference>
<proteinExistence type="predicted"/>
<feature type="domain" description="N-acetyltransferase" evidence="1">
    <location>
        <begin position="2"/>
        <end position="90"/>
    </location>
</feature>
<protein>
    <recommendedName>
        <fullName evidence="1">N-acetyltransferase domain-containing protein</fullName>
    </recommendedName>
</protein>
<dbReference type="AlphaFoldDB" id="A0AA94KUS6"/>
<organism evidence="2 3">
    <name type="scientific">Salinicoccus halodurans</name>
    <dbReference type="NCBI Taxonomy" id="407035"/>
    <lineage>
        <taxon>Bacteria</taxon>
        <taxon>Bacillati</taxon>
        <taxon>Bacillota</taxon>
        <taxon>Bacilli</taxon>
        <taxon>Bacillales</taxon>
        <taxon>Staphylococcaceae</taxon>
        <taxon>Salinicoccus</taxon>
    </lineage>
</organism>
<evidence type="ECO:0000313" key="3">
    <source>
        <dbReference type="Proteomes" id="UP000183090"/>
    </source>
</evidence>
<reference evidence="2 3" key="1">
    <citation type="submission" date="2016-10" db="EMBL/GenBank/DDBJ databases">
        <authorList>
            <person name="Varghese N."/>
            <person name="Submissions S."/>
        </authorList>
    </citation>
    <scope>NUCLEOTIDE SEQUENCE [LARGE SCALE GENOMIC DNA]</scope>
    <source>
        <strain evidence="2 3">CGMCC 1.6501</strain>
    </source>
</reference>
<evidence type="ECO:0000259" key="1">
    <source>
        <dbReference type="PROSITE" id="PS51729"/>
    </source>
</evidence>
<gene>
    <name evidence="2" type="ORF">SAMN05216235_0606</name>
</gene>
<dbReference type="InterPro" id="IPR031165">
    <property type="entry name" value="GNAT_YJDJ"/>
</dbReference>
<evidence type="ECO:0000313" key="2">
    <source>
        <dbReference type="EMBL" id="SFK58582.1"/>
    </source>
</evidence>
<dbReference type="SUPFAM" id="SSF55729">
    <property type="entry name" value="Acyl-CoA N-acyltransferases (Nat)"/>
    <property type="match status" value="1"/>
</dbReference>
<dbReference type="InterPro" id="IPR045057">
    <property type="entry name" value="Gcn5-rel_NAT"/>
</dbReference>
<sequence>MDIKKGENMFFAGEDELNPEAEIVFYIDDDGDYVIEHTEVQDSLKGQGAGSQLVDTMVEFAKQEDKKITANCPFAKSVIEKNDEYKQMLK</sequence>
<dbReference type="Proteomes" id="UP000183090">
    <property type="component" value="Unassembled WGS sequence"/>
</dbReference>
<accession>A0AA94KUS6</accession>
<dbReference type="InterPro" id="IPR016181">
    <property type="entry name" value="Acyl_CoA_acyltransferase"/>
</dbReference>
<name>A0AA94KUS6_9STAP</name>
<dbReference type="PROSITE" id="PS51729">
    <property type="entry name" value="GNAT_YJDJ"/>
    <property type="match status" value="1"/>
</dbReference>
<dbReference type="Pfam" id="PF14542">
    <property type="entry name" value="Acetyltransf_CG"/>
    <property type="match status" value="1"/>
</dbReference>
<dbReference type="EMBL" id="FOTB01000001">
    <property type="protein sequence ID" value="SFK58582.1"/>
    <property type="molecule type" value="Genomic_DNA"/>
</dbReference>
<comment type="caution">
    <text evidence="2">The sequence shown here is derived from an EMBL/GenBank/DDBJ whole genome shotgun (WGS) entry which is preliminary data.</text>
</comment>